<name>A0ABV2AR71_9EUKA</name>
<keyword evidence="3" id="KW-1185">Reference proteome</keyword>
<dbReference type="Proteomes" id="UP001439008">
    <property type="component" value="Unassembled WGS sequence"/>
</dbReference>
<keyword evidence="1" id="KW-0812">Transmembrane</keyword>
<keyword evidence="1" id="KW-0472">Membrane</keyword>
<gene>
    <name evidence="2" type="ORF">MHBO_003696</name>
</gene>
<accession>A0ABV2AR71</accession>
<organism evidence="2 3">
    <name type="scientific">Bonamia ostreae</name>
    <dbReference type="NCBI Taxonomy" id="126728"/>
    <lineage>
        <taxon>Eukaryota</taxon>
        <taxon>Sar</taxon>
        <taxon>Rhizaria</taxon>
        <taxon>Endomyxa</taxon>
        <taxon>Ascetosporea</taxon>
        <taxon>Haplosporida</taxon>
        <taxon>Bonamia</taxon>
    </lineage>
</organism>
<sequence length="226" mass="26541">KIKKIKLAKNRQKNLNFLNPLQKRLHSKGPRLRHRQIDFEAQRHPYFDLLPRLVIRQLEKDVALAPPTFHYSYPPRVDRRHQLHAVAQHHPPRSHSRRQRLHFAVRARAEINLFARKHRQIGRPNRVTAQNKTFLNFFFRVFKPFFGFCVAIVEQNRSGSFSAVEMGYVAAAQAQRFYLFVLFAAAAAKSVFVTVSGAARAVPRLKSFFFRNWTSLGLFKIYFFLL</sequence>
<reference evidence="2 3" key="1">
    <citation type="journal article" date="2024" name="BMC Biol.">
        <title>Comparative genomics of Ascetosporea gives new insight into the evolutionary basis for animal parasitism in Rhizaria.</title>
        <authorList>
            <person name="Hiltunen Thoren M."/>
            <person name="Onut-Brannstrom I."/>
            <person name="Alfjorden A."/>
            <person name="Peckova H."/>
            <person name="Swords F."/>
            <person name="Hooper C."/>
            <person name="Holzer A.S."/>
            <person name="Bass D."/>
            <person name="Burki F."/>
        </authorList>
    </citation>
    <scope>NUCLEOTIDE SEQUENCE [LARGE SCALE GENOMIC DNA]</scope>
    <source>
        <strain evidence="2">20-A016</strain>
    </source>
</reference>
<dbReference type="EMBL" id="JBDODL010002349">
    <property type="protein sequence ID" value="MES1922180.1"/>
    <property type="molecule type" value="Genomic_DNA"/>
</dbReference>
<comment type="caution">
    <text evidence="2">The sequence shown here is derived from an EMBL/GenBank/DDBJ whole genome shotgun (WGS) entry which is preliminary data.</text>
</comment>
<keyword evidence="1" id="KW-1133">Transmembrane helix</keyword>
<evidence type="ECO:0000313" key="2">
    <source>
        <dbReference type="EMBL" id="MES1922180.1"/>
    </source>
</evidence>
<protein>
    <submittedName>
        <fullName evidence="2">Uncharacterized protein</fullName>
    </submittedName>
</protein>
<proteinExistence type="predicted"/>
<feature type="non-terminal residue" evidence="2">
    <location>
        <position position="1"/>
    </location>
</feature>
<evidence type="ECO:0000313" key="3">
    <source>
        <dbReference type="Proteomes" id="UP001439008"/>
    </source>
</evidence>
<evidence type="ECO:0000256" key="1">
    <source>
        <dbReference type="SAM" id="Phobius"/>
    </source>
</evidence>
<feature type="transmembrane region" description="Helical" evidence="1">
    <location>
        <begin position="177"/>
        <end position="196"/>
    </location>
</feature>